<dbReference type="Pfam" id="PF00571">
    <property type="entry name" value="CBS"/>
    <property type="match status" value="2"/>
</dbReference>
<keyword evidence="4" id="KW-0129">CBS domain</keyword>
<dbReference type="SUPFAM" id="SSF53686">
    <property type="entry name" value="Tryptophan synthase beta subunit-like PLP-dependent enzymes"/>
    <property type="match status" value="1"/>
</dbReference>
<evidence type="ECO:0000256" key="1">
    <source>
        <dbReference type="ARBA" id="ARBA00001933"/>
    </source>
</evidence>
<evidence type="ECO:0000313" key="7">
    <source>
        <dbReference type="Proteomes" id="UP000268162"/>
    </source>
</evidence>
<evidence type="ECO:0000256" key="4">
    <source>
        <dbReference type="PROSITE-ProRule" id="PRU00703"/>
    </source>
</evidence>
<dbReference type="GO" id="GO:0044272">
    <property type="term" value="P:sulfur compound biosynthetic process"/>
    <property type="evidence" value="ECO:0007669"/>
    <property type="project" value="UniProtKB-ARBA"/>
</dbReference>
<dbReference type="Gene3D" id="3.40.50.1100">
    <property type="match status" value="2"/>
</dbReference>
<dbReference type="InterPro" id="IPR036052">
    <property type="entry name" value="TrpB-like_PALP_sf"/>
</dbReference>
<gene>
    <name evidence="6" type="ORF">BJ085DRAFT_23012</name>
</gene>
<dbReference type="PANTHER" id="PTHR10314">
    <property type="entry name" value="CYSTATHIONINE BETA-SYNTHASE"/>
    <property type="match status" value="1"/>
</dbReference>
<evidence type="ECO:0000256" key="3">
    <source>
        <dbReference type="ARBA" id="ARBA00022898"/>
    </source>
</evidence>
<dbReference type="GO" id="GO:0009069">
    <property type="term" value="P:serine family amino acid metabolic process"/>
    <property type="evidence" value="ECO:0007669"/>
    <property type="project" value="UniProtKB-ARBA"/>
</dbReference>
<dbReference type="AlphaFoldDB" id="A0A4P9ZQP3"/>
<keyword evidence="3" id="KW-0663">Pyridoxal phosphate</keyword>
<dbReference type="Proteomes" id="UP000268162">
    <property type="component" value="Unassembled WGS sequence"/>
</dbReference>
<organism evidence="6 7">
    <name type="scientific">Dimargaris cristalligena</name>
    <dbReference type="NCBI Taxonomy" id="215637"/>
    <lineage>
        <taxon>Eukaryota</taxon>
        <taxon>Fungi</taxon>
        <taxon>Fungi incertae sedis</taxon>
        <taxon>Zoopagomycota</taxon>
        <taxon>Kickxellomycotina</taxon>
        <taxon>Dimargaritomycetes</taxon>
        <taxon>Dimargaritales</taxon>
        <taxon>Dimargaritaceae</taxon>
        <taxon>Dimargaris</taxon>
    </lineage>
</organism>
<dbReference type="CDD" id="cd01561">
    <property type="entry name" value="CBS_like"/>
    <property type="match status" value="1"/>
</dbReference>
<dbReference type="PROSITE" id="PS51371">
    <property type="entry name" value="CBS"/>
    <property type="match status" value="1"/>
</dbReference>
<dbReference type="STRING" id="215637.A0A4P9ZQP3"/>
<comment type="cofactor">
    <cofactor evidence="1">
        <name>pyridoxal 5'-phosphate</name>
        <dbReference type="ChEBI" id="CHEBI:597326"/>
    </cofactor>
</comment>
<evidence type="ECO:0000256" key="2">
    <source>
        <dbReference type="ARBA" id="ARBA00007103"/>
    </source>
</evidence>
<accession>A0A4P9ZQP3</accession>
<dbReference type="GO" id="GO:0006534">
    <property type="term" value="P:cysteine metabolic process"/>
    <property type="evidence" value="ECO:0007669"/>
    <property type="project" value="UniProtKB-ARBA"/>
</dbReference>
<dbReference type="Pfam" id="PF00291">
    <property type="entry name" value="PALP"/>
    <property type="match status" value="1"/>
</dbReference>
<dbReference type="InterPro" id="IPR000644">
    <property type="entry name" value="CBS_dom"/>
</dbReference>
<keyword evidence="7" id="KW-1185">Reference proteome</keyword>
<reference evidence="7" key="1">
    <citation type="journal article" date="2018" name="Nat. Microbiol.">
        <title>Leveraging single-cell genomics to expand the fungal tree of life.</title>
        <authorList>
            <person name="Ahrendt S.R."/>
            <person name="Quandt C.A."/>
            <person name="Ciobanu D."/>
            <person name="Clum A."/>
            <person name="Salamov A."/>
            <person name="Andreopoulos B."/>
            <person name="Cheng J.F."/>
            <person name="Woyke T."/>
            <person name="Pelin A."/>
            <person name="Henrissat B."/>
            <person name="Reynolds N.K."/>
            <person name="Benny G.L."/>
            <person name="Smith M.E."/>
            <person name="James T.Y."/>
            <person name="Grigoriev I.V."/>
        </authorList>
    </citation>
    <scope>NUCLEOTIDE SEQUENCE [LARGE SCALE GENOMIC DNA]</scope>
    <source>
        <strain evidence="7">RSA 468</strain>
    </source>
</reference>
<evidence type="ECO:0000313" key="6">
    <source>
        <dbReference type="EMBL" id="RKP35635.1"/>
    </source>
</evidence>
<dbReference type="InterPro" id="IPR050214">
    <property type="entry name" value="Cys_Synth/Cystath_Beta-Synth"/>
</dbReference>
<evidence type="ECO:0000259" key="5">
    <source>
        <dbReference type="PROSITE" id="PS51371"/>
    </source>
</evidence>
<sequence>MAQSFPTLADIVGRTPVVQLAVANDLGVHPNIELLAKLEYLNPFGSLSDRVAQKLLPTLPPPTVTTPPPRSGTAATTLVIPSSGNLAISMAALAVPKGYRVTAVIPERTSKDRIMLLKALDVEIVRAPDNVLPEAPESFTSLARQITAEMPGAVLVDLFAGSNDVENLYHELATEILEQCHGHLDVLVVGVESGSSITGLAKHLKRKLPALRVVGVEPTHSAGHSQPITTTSRSALISQNWKLEDLGQHAIPAALDPECVDLWCQVTDQVAYSMARRLIRSGFLAGVSSGAVVAATHTFARTSMQPGERALVLLNDTARNYGSTLLSNEWLLNHELMDDGLARKLHYQLINKYRGASVEDLQLPAAVAIAPTDPLGQALDIMVEREYSQLPVVSAPHRKLVGYITLATLQSMLENQKVELHQPVKDAIPLMRRPSIRPRYELITPSTPLNELAEFFEHHSVAFVTDSSRKFCLGVVTKFDLMKFISRRHGTAPDF</sequence>
<name>A0A4P9ZQP3_9FUNG</name>
<feature type="domain" description="CBS" evidence="5">
    <location>
        <begin position="362"/>
        <end position="420"/>
    </location>
</feature>
<dbReference type="Gene3D" id="3.10.580.10">
    <property type="entry name" value="CBS-domain"/>
    <property type="match status" value="1"/>
</dbReference>
<protein>
    <submittedName>
        <fullName evidence="6">Tryptophan synthase beta subunit-like PLP-dependent enzyme</fullName>
    </submittedName>
</protein>
<dbReference type="FunFam" id="3.40.50.1100:FF:000118">
    <property type="entry name" value="Related to CYS4-cystathionine beta-synthase"/>
    <property type="match status" value="1"/>
</dbReference>
<dbReference type="SMART" id="SM00116">
    <property type="entry name" value="CBS"/>
    <property type="match status" value="1"/>
</dbReference>
<dbReference type="InterPro" id="IPR001926">
    <property type="entry name" value="TrpB-like_PALP"/>
</dbReference>
<dbReference type="SUPFAM" id="SSF54631">
    <property type="entry name" value="CBS-domain pair"/>
    <property type="match status" value="1"/>
</dbReference>
<proteinExistence type="inferred from homology"/>
<dbReference type="InterPro" id="IPR046342">
    <property type="entry name" value="CBS_dom_sf"/>
</dbReference>
<comment type="similarity">
    <text evidence="2">Belongs to the cysteine synthase/cystathionine beta-synthase family.</text>
</comment>
<dbReference type="EMBL" id="ML002823">
    <property type="protein sequence ID" value="RKP35635.1"/>
    <property type="molecule type" value="Genomic_DNA"/>
</dbReference>